<dbReference type="InterPro" id="IPR017096">
    <property type="entry name" value="BTB-kelch_protein"/>
</dbReference>
<dbReference type="SMART" id="SM00225">
    <property type="entry name" value="BTB"/>
    <property type="match status" value="1"/>
</dbReference>
<dbReference type="PANTHER" id="PTHR24412">
    <property type="entry name" value="KELCH PROTEIN"/>
    <property type="match status" value="1"/>
</dbReference>
<dbReference type="InterPro" id="IPR011333">
    <property type="entry name" value="SKP1/BTB/POZ_sf"/>
</dbReference>
<dbReference type="PANTHER" id="PTHR24412:SF469">
    <property type="entry name" value="SI:DKEY-260J18.2 PROTEIN"/>
    <property type="match status" value="1"/>
</dbReference>
<dbReference type="Proteomes" id="UP000694393">
    <property type="component" value="Unplaced"/>
</dbReference>
<evidence type="ECO:0000256" key="2">
    <source>
        <dbReference type="ARBA" id="ARBA00022737"/>
    </source>
</evidence>
<feature type="domain" description="BTB" evidence="3">
    <location>
        <begin position="8"/>
        <end position="61"/>
    </location>
</feature>
<reference evidence="4" key="1">
    <citation type="submission" date="2025-08" db="UniProtKB">
        <authorList>
            <consortium name="Ensembl"/>
        </authorList>
    </citation>
    <scope>IDENTIFICATION</scope>
</reference>
<keyword evidence="1" id="KW-0880">Kelch repeat</keyword>
<dbReference type="Pfam" id="PF24681">
    <property type="entry name" value="Kelch_KLHDC2_KLHL20_DRC7"/>
    <property type="match status" value="1"/>
</dbReference>
<organism evidence="4 5">
    <name type="scientific">Pelusios castaneus</name>
    <name type="common">West African mud turtle</name>
    <dbReference type="NCBI Taxonomy" id="367368"/>
    <lineage>
        <taxon>Eukaryota</taxon>
        <taxon>Metazoa</taxon>
        <taxon>Chordata</taxon>
        <taxon>Craniata</taxon>
        <taxon>Vertebrata</taxon>
        <taxon>Euteleostomi</taxon>
        <taxon>Archelosauria</taxon>
        <taxon>Testudinata</taxon>
        <taxon>Testudines</taxon>
        <taxon>Pleurodira</taxon>
        <taxon>Pelomedusidae</taxon>
        <taxon>Pelusios</taxon>
    </lineage>
</organism>
<keyword evidence="5" id="KW-1185">Reference proteome</keyword>
<dbReference type="AlphaFoldDB" id="A0A8C8VME6"/>
<dbReference type="Gene3D" id="2.120.10.80">
    <property type="entry name" value="Kelch-type beta propeller"/>
    <property type="match status" value="1"/>
</dbReference>
<dbReference type="SMART" id="SM00612">
    <property type="entry name" value="Kelch"/>
    <property type="match status" value="3"/>
</dbReference>
<dbReference type="InterPro" id="IPR015915">
    <property type="entry name" value="Kelch-typ_b-propeller"/>
</dbReference>
<evidence type="ECO:0000313" key="4">
    <source>
        <dbReference type="Ensembl" id="ENSPCEP00000018763.1"/>
    </source>
</evidence>
<proteinExistence type="predicted"/>
<dbReference type="SMART" id="SM00875">
    <property type="entry name" value="BACK"/>
    <property type="match status" value="1"/>
</dbReference>
<dbReference type="PROSITE" id="PS50097">
    <property type="entry name" value="BTB"/>
    <property type="match status" value="1"/>
</dbReference>
<evidence type="ECO:0000256" key="1">
    <source>
        <dbReference type="ARBA" id="ARBA00022441"/>
    </source>
</evidence>
<dbReference type="Gene3D" id="1.25.40.420">
    <property type="match status" value="1"/>
</dbReference>
<dbReference type="Pfam" id="PF00651">
    <property type="entry name" value="BTB"/>
    <property type="match status" value="1"/>
</dbReference>
<dbReference type="PIRSF" id="PIRSF037037">
    <property type="entry name" value="Kelch-like_protein_gigaxonin"/>
    <property type="match status" value="1"/>
</dbReference>
<evidence type="ECO:0000313" key="5">
    <source>
        <dbReference type="Proteomes" id="UP000694393"/>
    </source>
</evidence>
<dbReference type="SUPFAM" id="SSF54695">
    <property type="entry name" value="POZ domain"/>
    <property type="match status" value="1"/>
</dbReference>
<dbReference type="InterPro" id="IPR006652">
    <property type="entry name" value="Kelch_1"/>
</dbReference>
<protein>
    <recommendedName>
        <fullName evidence="3">BTB domain-containing protein</fullName>
    </recommendedName>
</protein>
<sequence length="534" mass="61944">YLIFSSPYRMLLAAVNPYFRAMFVNNFKESQDGEVLLQDMDPSTVQTLLNYLYTEEVAMTPETAQAVFIAASRLQILPLLEICSRFLLEQVSLENCLELYELGYAHDDQRLLRVAMRPISLNFSRLSLEDKRFLNLNPSTLISIISSNNLMVSSEIVVYRAVRRWMKFQTYNRHPFLREIMRHVRLPLLTQEELREVQLESEHYGDMRLRWKRLNRQERLQKCGGLRQGMYNKCIVCVDLFSMEGPELKTKDFQVGCFDPQTEKWEKLQPLKCLYCARCLAVEDKLYVTGGVHTDDSYSDTLHEYSSFRGRWTQLPSMSIPRASHGFLNCNQKLYAVGGWCGYEEYLDSAECFDLLEKTWTPISRLPCALSHFAATVLKNKLYLIGGVTDTLGSWYVSRKVLIYKVSSNVWTQVLLDAERYWSGAVSMNNGIYVIGGYFRSTLRHHHERWSDSGNLHCSRKCFFLGEDGRVDKDKRIYVLGGENTYFYNNHDGENEEEYYNTRGGCDCKPLLGPLNYGAGPQELLGWYTLHQLP</sequence>
<dbReference type="Gene3D" id="3.30.710.10">
    <property type="entry name" value="Potassium Channel Kv1.1, Chain A"/>
    <property type="match status" value="1"/>
</dbReference>
<dbReference type="InterPro" id="IPR011705">
    <property type="entry name" value="BACK"/>
</dbReference>
<accession>A0A8C8VME6</accession>
<dbReference type="Ensembl" id="ENSPCET00000019393.1">
    <property type="protein sequence ID" value="ENSPCEP00000018763.1"/>
    <property type="gene ID" value="ENSPCEG00000014602.1"/>
</dbReference>
<dbReference type="InterPro" id="IPR000210">
    <property type="entry name" value="BTB/POZ_dom"/>
</dbReference>
<keyword evidence="2" id="KW-0677">Repeat</keyword>
<name>A0A8C8VME6_9SAUR</name>
<dbReference type="SUPFAM" id="SSF117281">
    <property type="entry name" value="Kelch motif"/>
    <property type="match status" value="1"/>
</dbReference>
<reference evidence="4" key="2">
    <citation type="submission" date="2025-09" db="UniProtKB">
        <authorList>
            <consortium name="Ensembl"/>
        </authorList>
    </citation>
    <scope>IDENTIFICATION</scope>
</reference>
<dbReference type="Pfam" id="PF07707">
    <property type="entry name" value="BACK"/>
    <property type="match status" value="1"/>
</dbReference>
<evidence type="ECO:0000259" key="3">
    <source>
        <dbReference type="PROSITE" id="PS50097"/>
    </source>
</evidence>